<dbReference type="OrthoDB" id="9788959at2"/>
<proteinExistence type="inferred from homology"/>
<gene>
    <name evidence="3" type="ORF">D7Z94_18510</name>
</gene>
<reference evidence="3 4" key="1">
    <citation type="submission" date="2018-10" db="EMBL/GenBank/DDBJ databases">
        <title>Ulvibacterium marinum gen. nov., sp. nov., a novel marine bacterium of the family Flavobacteriaceae, isolated from a culture of the green alga Ulva prolifera.</title>
        <authorList>
            <person name="Zhang Z."/>
        </authorList>
    </citation>
    <scope>NUCLEOTIDE SEQUENCE [LARGE SCALE GENOMIC DNA]</scope>
    <source>
        <strain evidence="3 4">CCMM003</strain>
    </source>
</reference>
<evidence type="ECO:0000313" key="3">
    <source>
        <dbReference type="EMBL" id="RKN80223.1"/>
    </source>
</evidence>
<name>A0A3B0C2G9_9FLAO</name>
<accession>A0A3B0C2G9</accession>
<dbReference type="EMBL" id="RBCJ01000003">
    <property type="protein sequence ID" value="RKN80223.1"/>
    <property type="molecule type" value="Genomic_DNA"/>
</dbReference>
<dbReference type="Pfam" id="PF00582">
    <property type="entry name" value="Usp"/>
    <property type="match status" value="1"/>
</dbReference>
<evidence type="ECO:0000256" key="1">
    <source>
        <dbReference type="ARBA" id="ARBA00008791"/>
    </source>
</evidence>
<dbReference type="SUPFAM" id="SSF52402">
    <property type="entry name" value="Adenine nucleotide alpha hydrolases-like"/>
    <property type="match status" value="2"/>
</dbReference>
<comment type="similarity">
    <text evidence="1">Belongs to the universal stress protein A family.</text>
</comment>
<evidence type="ECO:0000313" key="4">
    <source>
        <dbReference type="Proteomes" id="UP000276603"/>
    </source>
</evidence>
<dbReference type="InterPro" id="IPR006015">
    <property type="entry name" value="Universal_stress_UspA"/>
</dbReference>
<dbReference type="AlphaFoldDB" id="A0A3B0C2G9"/>
<dbReference type="PANTHER" id="PTHR46268">
    <property type="entry name" value="STRESS RESPONSE PROTEIN NHAX"/>
    <property type="match status" value="1"/>
</dbReference>
<evidence type="ECO:0000259" key="2">
    <source>
        <dbReference type="Pfam" id="PF00582"/>
    </source>
</evidence>
<organism evidence="3 4">
    <name type="scientific">Ulvibacterium marinum</name>
    <dbReference type="NCBI Taxonomy" id="2419782"/>
    <lineage>
        <taxon>Bacteria</taxon>
        <taxon>Pseudomonadati</taxon>
        <taxon>Bacteroidota</taxon>
        <taxon>Flavobacteriia</taxon>
        <taxon>Flavobacteriales</taxon>
        <taxon>Flavobacteriaceae</taxon>
        <taxon>Ulvibacterium</taxon>
    </lineage>
</organism>
<feature type="domain" description="UspA" evidence="2">
    <location>
        <begin position="2"/>
        <end position="144"/>
    </location>
</feature>
<dbReference type="PANTHER" id="PTHR46268:SF6">
    <property type="entry name" value="UNIVERSAL STRESS PROTEIN UP12"/>
    <property type="match status" value="1"/>
</dbReference>
<sequence>MNTILYATDYSENSIAALHFAYALSKELNAELMALHVFDLPLTLASTISYTYSRREVRAFGDHREKLIAFCNEHLRNENEPLAITWKVDEGKPVSEVIIKNAKELEVNLIVVGTRGGSRIKEVFLGSTTSALINSAPCPILAIPEDADFHGIRKMVYATDFEGTDIFAIEKTVELAEPFEADIHLVHVSTKPRHTSEDQMEWFRNMLRHKVTYENIQFELRFGDDVFLTLQEYVDEIAPDLVAMLEREGHSLIKSLRHRDLVKRMKSEGHLPLLSYHKKNVVV</sequence>
<dbReference type="InterPro" id="IPR006016">
    <property type="entry name" value="UspA"/>
</dbReference>
<protein>
    <submittedName>
        <fullName evidence="3">Universal stress protein</fullName>
    </submittedName>
</protein>
<dbReference type="CDD" id="cd00293">
    <property type="entry name" value="USP-like"/>
    <property type="match status" value="1"/>
</dbReference>
<dbReference type="Proteomes" id="UP000276603">
    <property type="component" value="Unassembled WGS sequence"/>
</dbReference>
<keyword evidence="4" id="KW-1185">Reference proteome</keyword>
<comment type="caution">
    <text evidence="3">The sequence shown here is derived from an EMBL/GenBank/DDBJ whole genome shotgun (WGS) entry which is preliminary data.</text>
</comment>
<dbReference type="RefSeq" id="WP_120713032.1">
    <property type="nucleotide sequence ID" value="NZ_RBCJ01000003.1"/>
</dbReference>
<dbReference type="Gene3D" id="3.40.50.12370">
    <property type="match status" value="1"/>
</dbReference>
<dbReference type="PRINTS" id="PR01438">
    <property type="entry name" value="UNVRSLSTRESS"/>
</dbReference>